<gene>
    <name evidence="11" type="ORF">BCR37DRAFT_254937</name>
</gene>
<dbReference type="AlphaFoldDB" id="A0A1Y2FNZ8"/>
<feature type="domain" description="OST48 middle" evidence="10">
    <location>
        <begin position="298"/>
        <end position="433"/>
    </location>
</feature>
<comment type="caution">
    <text evidence="11">The sequence shown here is derived from an EMBL/GenBank/DDBJ whole genome shotgun (WGS) entry which is preliminary data.</text>
</comment>
<dbReference type="InterPro" id="IPR055459">
    <property type="entry name" value="OST48_MD"/>
</dbReference>
<keyword evidence="12" id="KW-1185">Reference proteome</keyword>
<dbReference type="UniPathway" id="UPA00378"/>
<comment type="similarity">
    <text evidence="3 8">Belongs to the DDOST 48 kDa subunit family.</text>
</comment>
<keyword evidence="11" id="KW-0808">Transferase</keyword>
<comment type="subcellular location">
    <subcellularLocation>
        <location evidence="8">Endoplasmic reticulum membrane</location>
        <topology evidence="8">Single-pass type I membrane protein</topology>
    </subcellularLocation>
    <subcellularLocation>
        <location evidence="1">Membrane</location>
        <topology evidence="1">Single-pass type I membrane protein</topology>
    </subcellularLocation>
</comment>
<feature type="signal peptide" evidence="8">
    <location>
        <begin position="1"/>
        <end position="23"/>
    </location>
</feature>
<proteinExistence type="inferred from homology"/>
<evidence type="ECO:0000313" key="12">
    <source>
        <dbReference type="Proteomes" id="UP000193685"/>
    </source>
</evidence>
<dbReference type="Proteomes" id="UP000193685">
    <property type="component" value="Unassembled WGS sequence"/>
</dbReference>
<dbReference type="Pfam" id="PF23358">
    <property type="entry name" value="OST48_MD"/>
    <property type="match status" value="1"/>
</dbReference>
<dbReference type="PANTHER" id="PTHR10830:SF0">
    <property type="entry name" value="DOLICHYL-DIPHOSPHOOLIGOSACCHARIDE--PROTEIN GLYCOSYLTRANSFERASE 48 KDA SUBUNIT"/>
    <property type="match status" value="1"/>
</dbReference>
<dbReference type="GO" id="GO:0008250">
    <property type="term" value="C:oligosaccharyltransferase complex"/>
    <property type="evidence" value="ECO:0007669"/>
    <property type="project" value="TreeGrafter"/>
</dbReference>
<evidence type="ECO:0000259" key="10">
    <source>
        <dbReference type="Pfam" id="PF23358"/>
    </source>
</evidence>
<dbReference type="GeneID" id="63783263"/>
<dbReference type="RefSeq" id="XP_040726719.1">
    <property type="nucleotide sequence ID" value="XM_040866664.1"/>
</dbReference>
<organism evidence="11 12">
    <name type="scientific">Protomyces lactucae-debilis</name>
    <dbReference type="NCBI Taxonomy" id="2754530"/>
    <lineage>
        <taxon>Eukaryota</taxon>
        <taxon>Fungi</taxon>
        <taxon>Dikarya</taxon>
        <taxon>Ascomycota</taxon>
        <taxon>Taphrinomycotina</taxon>
        <taxon>Taphrinomycetes</taxon>
        <taxon>Taphrinales</taxon>
        <taxon>Protomycetaceae</taxon>
        <taxon>Protomyces</taxon>
    </lineage>
</organism>
<dbReference type="GO" id="GO:0016740">
    <property type="term" value="F:transferase activity"/>
    <property type="evidence" value="ECO:0007669"/>
    <property type="project" value="UniProtKB-KW"/>
</dbReference>
<evidence type="ECO:0000256" key="1">
    <source>
        <dbReference type="ARBA" id="ARBA00004479"/>
    </source>
</evidence>
<name>A0A1Y2FNZ8_PROLT</name>
<keyword evidence="7 8" id="KW-0472">Membrane</keyword>
<keyword evidence="4 8" id="KW-0812">Transmembrane</keyword>
<feature type="transmembrane region" description="Helical" evidence="8">
    <location>
        <begin position="410"/>
        <end position="432"/>
    </location>
</feature>
<dbReference type="InterPro" id="IPR005013">
    <property type="entry name" value="DDOST_48_kDa_subunit"/>
</dbReference>
<accession>A0A1Y2FNZ8</accession>
<dbReference type="InterPro" id="IPR055457">
    <property type="entry name" value="OST48_N"/>
</dbReference>
<keyword evidence="6 8" id="KW-1133">Transmembrane helix</keyword>
<dbReference type="EMBL" id="MCFI01000005">
    <property type="protein sequence ID" value="ORY84936.1"/>
    <property type="molecule type" value="Genomic_DNA"/>
</dbReference>
<comment type="subunit">
    <text evidence="8">Component of the oligosaccharyltransferase (OST) complex.</text>
</comment>
<evidence type="ECO:0000256" key="5">
    <source>
        <dbReference type="ARBA" id="ARBA00022824"/>
    </source>
</evidence>
<evidence type="ECO:0000256" key="8">
    <source>
        <dbReference type="RuleBase" id="RU361142"/>
    </source>
</evidence>
<dbReference type="GO" id="GO:0018279">
    <property type="term" value="P:protein N-linked glycosylation via asparagine"/>
    <property type="evidence" value="ECO:0007669"/>
    <property type="project" value="UniProtKB-UniRule"/>
</dbReference>
<sequence length="445" mass="49233">MRLGTSVSGLVAAALAGLAAVSAKSAVGNRLAVILDAGTPKDDYSAFFGSLQQRGFDIHYAEPKSDFSFFHLEERAYDHAILFPQKSKGLGPELTPQALSRFVEAGGNLLIGASSTMSPAIRDFARELGIELADRDSLMVDHFKADKEAKDDKHTTLLLDGFVKSPILSSEVVKGAPVIFKGVGHALGNSPLLQPILQADSTAYSYDTKEEFEAAEAPWVAGKQAYLVSALQARNNARVVVAGSVDLFSDAAMTRIIGGKQAGNALFARDVTQWVFQEKAVIRAFGLRHALANTTFEETLPSMYRVKNEVAFEIQMQQWKDDRWVPYTAADVQLELIMLDPYIRANLEVAGTTTEATRYIKTFMLPDHYGVFHFKVNYKRPGLSYIEERQQVTIRHYRHDEYPRFLSAAWPYYASTATVIAGFLVFSGLWLFNQPTAMPDVKKAQ</sequence>
<dbReference type="Pfam" id="PF03345">
    <property type="entry name" value="OST48_N"/>
    <property type="match status" value="1"/>
</dbReference>
<evidence type="ECO:0000256" key="7">
    <source>
        <dbReference type="ARBA" id="ARBA00023136"/>
    </source>
</evidence>
<dbReference type="OrthoDB" id="29105at2759"/>
<evidence type="ECO:0000256" key="3">
    <source>
        <dbReference type="ARBA" id="ARBA00008743"/>
    </source>
</evidence>
<comment type="pathway">
    <text evidence="2 8">Protein modification; protein glycosylation.</text>
</comment>
<feature type="chain" id="PRO_5010897251" description="Dolichyl-diphosphooligosaccharide--protein glycosyltransferase subunit WBP1" evidence="8">
    <location>
        <begin position="24"/>
        <end position="445"/>
    </location>
</feature>
<protein>
    <recommendedName>
        <fullName evidence="8">Dolichyl-diphosphooligosaccharide--protein glycosyltransferase subunit WBP1</fullName>
        <shortName evidence="8">Oligosaccharyl transferase subunit WBP1</shortName>
    </recommendedName>
</protein>
<reference evidence="11 12" key="1">
    <citation type="submission" date="2016-07" db="EMBL/GenBank/DDBJ databases">
        <title>Pervasive Adenine N6-methylation of Active Genes in Fungi.</title>
        <authorList>
            <consortium name="DOE Joint Genome Institute"/>
            <person name="Mondo S.J."/>
            <person name="Dannebaum R.O."/>
            <person name="Kuo R.C."/>
            <person name="Labutti K."/>
            <person name="Haridas S."/>
            <person name="Kuo A."/>
            <person name="Salamov A."/>
            <person name="Ahrendt S.R."/>
            <person name="Lipzen A."/>
            <person name="Sullivan W."/>
            <person name="Andreopoulos W.B."/>
            <person name="Clum A."/>
            <person name="Lindquist E."/>
            <person name="Daum C."/>
            <person name="Ramamoorthy G.K."/>
            <person name="Gryganskyi A."/>
            <person name="Culley D."/>
            <person name="Magnuson J.K."/>
            <person name="James T.Y."/>
            <person name="O'Malley M.A."/>
            <person name="Stajich J.E."/>
            <person name="Spatafora J.W."/>
            <person name="Visel A."/>
            <person name="Grigoriev I.V."/>
        </authorList>
    </citation>
    <scope>NUCLEOTIDE SEQUENCE [LARGE SCALE GENOMIC DNA]</scope>
    <source>
        <strain evidence="11 12">12-1054</strain>
    </source>
</reference>
<keyword evidence="5 8" id="KW-0256">Endoplasmic reticulum</keyword>
<evidence type="ECO:0000256" key="6">
    <source>
        <dbReference type="ARBA" id="ARBA00022989"/>
    </source>
</evidence>
<dbReference type="OMA" id="AHDEYPR"/>
<dbReference type="PANTHER" id="PTHR10830">
    <property type="entry name" value="DOLICHYL-DIPHOSPHOOLIGOSACCHARIDE--PROTEIN GLYCOSYLTRANSFERASE 48 KDA SUBUNIT"/>
    <property type="match status" value="1"/>
</dbReference>
<keyword evidence="8" id="KW-0732">Signal</keyword>
<evidence type="ECO:0000256" key="4">
    <source>
        <dbReference type="ARBA" id="ARBA00022692"/>
    </source>
</evidence>
<comment type="function">
    <text evidence="8">Subunit of the oligosaccharyl transferase (OST) complex that catalyzes the initial transfer of a defined glycan (Glc(3)Man(9)GlcNAc(2) in eukaryotes) from the lipid carrier dolichol-pyrophosphate to an asparagine residue within an Asn-X-Ser/Thr consensus motif in nascent polypeptide chains, the first step in protein N-glycosylation. N-glycosylation occurs cotranslationally and the complex associates with the Sec61 complex at the channel-forming translocon complex that mediates protein translocation across the endoplasmic reticulum (ER).</text>
</comment>
<dbReference type="STRING" id="56484.A0A1Y2FNZ8"/>
<evidence type="ECO:0000313" key="11">
    <source>
        <dbReference type="EMBL" id="ORY84936.1"/>
    </source>
</evidence>
<evidence type="ECO:0000259" key="9">
    <source>
        <dbReference type="Pfam" id="PF03345"/>
    </source>
</evidence>
<evidence type="ECO:0000256" key="2">
    <source>
        <dbReference type="ARBA" id="ARBA00004922"/>
    </source>
</evidence>
<feature type="domain" description="OST48 N-terminal" evidence="9">
    <location>
        <begin position="30"/>
        <end position="275"/>
    </location>
</feature>